<dbReference type="Gene3D" id="3.40.50.720">
    <property type="entry name" value="NAD(P)-binding Rossmann-like Domain"/>
    <property type="match status" value="1"/>
</dbReference>
<dbReference type="PANTHER" id="PTHR43775:SF51">
    <property type="entry name" value="INACTIVE PHENOLPHTHIOCEROL SYNTHESIS POLYKETIDE SYNTHASE TYPE I PKS1-RELATED"/>
    <property type="match status" value="1"/>
</dbReference>
<dbReference type="RefSeq" id="WP_115900535.1">
    <property type="nucleotide sequence ID" value="NZ_QUNS01000002.1"/>
</dbReference>
<dbReference type="GO" id="GO:0004312">
    <property type="term" value="F:fatty acid synthase activity"/>
    <property type="evidence" value="ECO:0007669"/>
    <property type="project" value="TreeGrafter"/>
</dbReference>
<keyword evidence="1" id="KW-0596">Phosphopantetheine</keyword>
<dbReference type="InterPro" id="IPR014043">
    <property type="entry name" value="Acyl_transferase_dom"/>
</dbReference>
<dbReference type="Pfam" id="PF21394">
    <property type="entry name" value="Beta-ketacyl_N"/>
    <property type="match status" value="1"/>
</dbReference>
<dbReference type="PROSITE" id="PS00606">
    <property type="entry name" value="KS3_1"/>
    <property type="match status" value="1"/>
</dbReference>
<dbReference type="Gene3D" id="3.30.70.250">
    <property type="entry name" value="Malonyl-CoA ACP transacylase, ACP-binding"/>
    <property type="match status" value="1"/>
</dbReference>
<evidence type="ECO:0000256" key="2">
    <source>
        <dbReference type="ARBA" id="ARBA00022553"/>
    </source>
</evidence>
<dbReference type="InterPro" id="IPR001227">
    <property type="entry name" value="Ac_transferase_dom_sf"/>
</dbReference>
<dbReference type="InterPro" id="IPR016039">
    <property type="entry name" value="Thiolase-like"/>
</dbReference>
<evidence type="ECO:0000256" key="1">
    <source>
        <dbReference type="ARBA" id="ARBA00022450"/>
    </source>
</evidence>
<keyword evidence="3 6" id="KW-0808">Transferase</keyword>
<dbReference type="Pfam" id="PF00109">
    <property type="entry name" value="ketoacyl-synt"/>
    <property type="match status" value="1"/>
</dbReference>
<dbReference type="Gene3D" id="3.30.70.3290">
    <property type="match status" value="1"/>
</dbReference>
<dbReference type="CDD" id="cd00833">
    <property type="entry name" value="PKS"/>
    <property type="match status" value="1"/>
</dbReference>
<evidence type="ECO:0000313" key="6">
    <source>
        <dbReference type="EMBL" id="REH54901.1"/>
    </source>
</evidence>
<dbReference type="Gene3D" id="1.10.1200.10">
    <property type="entry name" value="ACP-like"/>
    <property type="match status" value="1"/>
</dbReference>
<dbReference type="PROSITE" id="PS00012">
    <property type="entry name" value="PHOSPHOPANTETHEINE"/>
    <property type="match status" value="1"/>
</dbReference>
<dbReference type="PANTHER" id="PTHR43775">
    <property type="entry name" value="FATTY ACID SYNTHASE"/>
    <property type="match status" value="1"/>
</dbReference>
<feature type="domain" description="Carrier" evidence="4">
    <location>
        <begin position="1389"/>
        <end position="1464"/>
    </location>
</feature>
<dbReference type="PROSITE" id="PS50075">
    <property type="entry name" value="CARRIER"/>
    <property type="match status" value="1"/>
</dbReference>
<evidence type="ECO:0000256" key="3">
    <source>
        <dbReference type="ARBA" id="ARBA00022679"/>
    </source>
</evidence>
<dbReference type="InterPro" id="IPR057326">
    <property type="entry name" value="KR_dom"/>
</dbReference>
<dbReference type="InterPro" id="IPR013968">
    <property type="entry name" value="PKS_KR"/>
</dbReference>
<sequence length="1481" mass="168112">MEKQRQINKKDIAVIGISCELPQSKNTSEFWKNLIEGNELLHFYSNKELKEFGISDATIKNKEFVKVKAEIEELGGFDYAFFGYTKEEASCMDPQTRMLHQLTWTALEDAGCNIDTYKGKIGMYTSISDNLNWQVYSMLHPNSKVNSFYQSQLSNKNFAHTLVSYNFDFKGPSLLIDTACSSSLTSLHVACRSLLLKECNIAMAAGISLDSTKNKGYFYQEGMISSKDGHCRPFDENSSGTVGGNGGAVVVLKRLEEAINDRDNIYAVIKSSAVNNDGREKIGYTAPSVKGQSACIKLAHRIANVPLESISYIETHGTATKLGDPIEVEALNKAFNYNTEHECAIGSVKSNMGHLDAAAGIAGLLKTTLALKNKKIPKSLHFNTPNQEINFNDGPFYVNNKLKNWEPNDKYPLRAGVSSFGIGGTNVHVVMEEPPVLSKIDKERDFYIVPFSAKTKKSLLLYQRKILEFLKGGNKSLNDLAYTLSVGRKPFTYRNALIAKDSASAIKMLEQTEFIERAITKAKQRPIIFLFSGQGSQYFGMAERLYKESSYFKSIINSGLSYLKDLTGENYKEILGYESKESFNENLINDTKYTQPLLFLVEYALAKQMILLGIEPTAMIGHSLGEYVAACISEVFTLEDALRIIVKRAELMNALPKGVMLAVGESSNKIEESLPKELSIAAKNTITSCVVSGEKETIEDYVKHLESINIPYRRLKTSHAFHSKMMNPILDIFEEFLKEIKFSSPKYKIVSNLTGKMISSNEMMSPEYWSRHLRETVCFYDGVTAILNNYKESIFIELGPGNTLGTFSKQHSNFDLRSECTISMISHPKEIEREVNLFEFSIAKLWALGCPVSWDEYYRGDKGNKISAPTYCFDKKNFESSVNPLEEIKGKAELFPGIKRNVSEWFYVPNWKRSTFLNSDFLQETPKKYLIFINEEPLVEDVVKTLENEGNQVVKVIEGEEFLKYDDYNYCIDSLNKEHYLALYEELNNRFNRIDHVIYSWKTKEEITITDYFLHLIEVGKLTINLAGETGNKVTFLLEYGNNIHGDETLDSKATISNSLLQVLEQENPKIKASSIDIFKNEFNVSAVSIIREIKSDRSSINIAYRKDQRWELFYENVKLPKHSNNQGLKNNGLFIITGGLGKLGGILTRYLCEKYNGTIILLGRTNIYDSEAGKNSRLDSKISLLKNLQKEFENIHYYQVDVSDNNSLHRVFENITHKHGDITGVIHAAGILENNSFKTFENVSQSDVEEQFTPKVLGINNIYSLSKRLPIGFVWIASSLSSILGGLTFTSYASANKYLDAFIQQRRNKLTNWFSINLDGLIEERINDAEIIEVFEKSFMIGEEPQLITSVREIKIINEKEKEEEFHNENLEDDFITERPDVSTIYQEPENEIQRKICSIWATFFGYEKIGVLDDFFDLGGDSLKAMTLLKKIQKAFLVEIKLQEFYTKSTVKDIAEQVEILKKVESMQNQSKKKNTIKI</sequence>
<dbReference type="InterPro" id="IPR036736">
    <property type="entry name" value="ACP-like_sf"/>
</dbReference>
<gene>
    <name evidence="6" type="ORF">C7448_102434</name>
</gene>
<protein>
    <submittedName>
        <fullName evidence="6">Acyl transferase domain-containing protein</fullName>
    </submittedName>
</protein>
<dbReference type="Pfam" id="PF16197">
    <property type="entry name" value="KAsynt_C_assoc"/>
    <property type="match status" value="1"/>
</dbReference>
<proteinExistence type="predicted"/>
<dbReference type="Proteomes" id="UP000256884">
    <property type="component" value="Unassembled WGS sequence"/>
</dbReference>
<keyword evidence="2" id="KW-0597">Phosphoprotein</keyword>
<evidence type="ECO:0000313" key="7">
    <source>
        <dbReference type="Proteomes" id="UP000256884"/>
    </source>
</evidence>
<evidence type="ECO:0000259" key="5">
    <source>
        <dbReference type="PROSITE" id="PS52004"/>
    </source>
</evidence>
<dbReference type="InterPro" id="IPR006162">
    <property type="entry name" value="Ppantetheine_attach_site"/>
</dbReference>
<dbReference type="InterPro" id="IPR020841">
    <property type="entry name" value="PKS_Beta-ketoAc_synthase_dom"/>
</dbReference>
<dbReference type="InterPro" id="IPR014030">
    <property type="entry name" value="Ketoacyl_synth_N"/>
</dbReference>
<dbReference type="SUPFAM" id="SSF53901">
    <property type="entry name" value="Thiolase-like"/>
    <property type="match status" value="1"/>
</dbReference>
<dbReference type="OrthoDB" id="9778690at2"/>
<dbReference type="EMBL" id="QUNS01000002">
    <property type="protein sequence ID" value="REH54901.1"/>
    <property type="molecule type" value="Genomic_DNA"/>
</dbReference>
<dbReference type="SMART" id="SM00825">
    <property type="entry name" value="PKS_KS"/>
    <property type="match status" value="1"/>
</dbReference>
<dbReference type="InterPro" id="IPR032821">
    <property type="entry name" value="PKS_assoc"/>
</dbReference>
<dbReference type="InterPro" id="IPR050091">
    <property type="entry name" value="PKS_NRPS_Biosynth_Enz"/>
</dbReference>
<dbReference type="InterPro" id="IPR014031">
    <property type="entry name" value="Ketoacyl_synth_C"/>
</dbReference>
<dbReference type="SMART" id="SM00827">
    <property type="entry name" value="PKS_AT"/>
    <property type="match status" value="1"/>
</dbReference>
<dbReference type="GO" id="GO:0006633">
    <property type="term" value="P:fatty acid biosynthetic process"/>
    <property type="evidence" value="ECO:0007669"/>
    <property type="project" value="InterPro"/>
</dbReference>
<dbReference type="Pfam" id="PF02801">
    <property type="entry name" value="Ketoacyl-synt_C"/>
    <property type="match status" value="1"/>
</dbReference>
<dbReference type="InterPro" id="IPR036291">
    <property type="entry name" value="NAD(P)-bd_dom_sf"/>
</dbReference>
<dbReference type="InterPro" id="IPR018201">
    <property type="entry name" value="Ketoacyl_synth_AS"/>
</dbReference>
<dbReference type="GO" id="GO:0004315">
    <property type="term" value="F:3-oxoacyl-[acyl-carrier-protein] synthase activity"/>
    <property type="evidence" value="ECO:0007669"/>
    <property type="project" value="InterPro"/>
</dbReference>
<dbReference type="Pfam" id="PF00550">
    <property type="entry name" value="PP-binding"/>
    <property type="match status" value="1"/>
</dbReference>
<dbReference type="InterPro" id="IPR016036">
    <property type="entry name" value="Malonyl_transacylase_ACP-bd"/>
</dbReference>
<dbReference type="SUPFAM" id="SSF52151">
    <property type="entry name" value="FabD/lysophospholipase-like"/>
    <property type="match status" value="1"/>
</dbReference>
<dbReference type="InterPro" id="IPR009081">
    <property type="entry name" value="PP-bd_ACP"/>
</dbReference>
<feature type="domain" description="Ketosynthase family 3 (KS3)" evidence="5">
    <location>
        <begin position="9"/>
        <end position="433"/>
    </location>
</feature>
<dbReference type="SUPFAM" id="SSF47336">
    <property type="entry name" value="ACP-like"/>
    <property type="match status" value="1"/>
</dbReference>
<dbReference type="SUPFAM" id="SSF55048">
    <property type="entry name" value="Probable ACP-binding domain of malonyl-CoA ACP transacylase"/>
    <property type="match status" value="1"/>
</dbReference>
<comment type="caution">
    <text evidence="6">The sequence shown here is derived from an EMBL/GenBank/DDBJ whole genome shotgun (WGS) entry which is preliminary data.</text>
</comment>
<keyword evidence="7" id="KW-1185">Reference proteome</keyword>
<dbReference type="Pfam" id="PF08659">
    <property type="entry name" value="KR"/>
    <property type="match status" value="1"/>
</dbReference>
<accession>A0A3E0I8H0</accession>
<dbReference type="Gene3D" id="3.40.47.10">
    <property type="match status" value="1"/>
</dbReference>
<evidence type="ECO:0000259" key="4">
    <source>
        <dbReference type="PROSITE" id="PS50075"/>
    </source>
</evidence>
<dbReference type="InterPro" id="IPR016035">
    <property type="entry name" value="Acyl_Trfase/lysoPLipase"/>
</dbReference>
<dbReference type="SUPFAM" id="SSF51735">
    <property type="entry name" value="NAD(P)-binding Rossmann-fold domains"/>
    <property type="match status" value="1"/>
</dbReference>
<name>A0A3E0I8H0_9FLAO</name>
<dbReference type="Gene3D" id="3.40.366.10">
    <property type="entry name" value="Malonyl-Coenzyme A Acyl Carrier Protein, domain 2"/>
    <property type="match status" value="1"/>
</dbReference>
<organism evidence="6 7">
    <name type="scientific">Tenacibaculum gallaicum</name>
    <dbReference type="NCBI Taxonomy" id="561505"/>
    <lineage>
        <taxon>Bacteria</taxon>
        <taxon>Pseudomonadati</taxon>
        <taxon>Bacteroidota</taxon>
        <taxon>Flavobacteriia</taxon>
        <taxon>Flavobacteriales</taxon>
        <taxon>Flavobacteriaceae</taxon>
        <taxon>Tenacibaculum</taxon>
    </lineage>
</organism>
<dbReference type="Pfam" id="PF00698">
    <property type="entry name" value="Acyl_transf_1"/>
    <property type="match status" value="1"/>
</dbReference>
<dbReference type="SMART" id="SM00822">
    <property type="entry name" value="PKS_KR"/>
    <property type="match status" value="1"/>
</dbReference>
<dbReference type="PROSITE" id="PS52004">
    <property type="entry name" value="KS3_2"/>
    <property type="match status" value="1"/>
</dbReference>
<reference evidence="6 7" key="1">
    <citation type="submission" date="2018-08" db="EMBL/GenBank/DDBJ databases">
        <title>Genomic Encyclopedia of Type Strains, Phase IV (KMG-IV): sequencing the most valuable type-strain genomes for metagenomic binning, comparative biology and taxonomic classification.</title>
        <authorList>
            <person name="Goeker M."/>
        </authorList>
    </citation>
    <scope>NUCLEOTIDE SEQUENCE [LARGE SCALE GENOMIC DNA]</scope>
    <source>
        <strain evidence="6 7">DSM 18841</strain>
    </source>
</reference>
<dbReference type="InterPro" id="IPR049490">
    <property type="entry name" value="C883_1060-like_KR_N"/>
</dbReference>